<proteinExistence type="predicted"/>
<dbReference type="InterPro" id="IPR052787">
    <property type="entry name" value="MAVS"/>
</dbReference>
<gene>
    <name evidence="2" type="ORF">CSSPTR1EN2_LOCUS19194</name>
</gene>
<dbReference type="EMBL" id="OZ019898">
    <property type="protein sequence ID" value="CAK9228554.1"/>
    <property type="molecule type" value="Genomic_DNA"/>
</dbReference>
<protein>
    <submittedName>
        <fullName evidence="2">Uncharacterized protein</fullName>
    </submittedName>
</protein>
<feature type="region of interest" description="Disordered" evidence="1">
    <location>
        <begin position="1"/>
        <end position="38"/>
    </location>
</feature>
<dbReference type="Proteomes" id="UP001497512">
    <property type="component" value="Chromosome 6"/>
</dbReference>
<accession>A0ABP0URQ6</accession>
<dbReference type="PANTHER" id="PTHR21446">
    <property type="entry name" value="DUF3504 DOMAIN-CONTAINING PROTEIN"/>
    <property type="match status" value="1"/>
</dbReference>
<sequence>MATDINSLDDDAEEKNSAASFSDALKDNDTLEGPATATDNMSKMVNIMASSEIDEPGLEVDVAVMNDSSMGPLMSMKEKVQNGKDHVFKVPKSPLKSGFIEGPVSPRSTTMAASADAAADFSGECNTDTSEMTFTPVGDPNSGETNFNGSSMFPLSDPLAPPMIEFVAQSTRLIGDGCDPAGGVDCQKGKRRAEDECVPGQLLPSQWTRTTAPLQHVALCVVGADHGQALEQQEEKPGNHGETAGILAEIEDFTSLMEDPCGKSEQEMENASLGNDNWARNRFNNWRIAQGLNDTRRIEDIPFLELGTLLSKFFMQVCNMSGKRYPAASIMNLFFAYNRILVREQQLRIKLTGVMEPTFKIQTHPDFIAAGKAVQYAMAKSRYDGVHAEPKMFSDEQKILDHPNYQKNTAPGCQKRFAYYCLTVFLIRGSKDMWSLLFKDFRLGKDEEGCYYLEYSGRLSKGHKASASLLEDEPFKPVYSHDTDVISTFRTLAEHFPPLAVDGHLFLTVRIESRSVIWFKKGVNVSEGMIRSWFKDMAEITGLGGYFLNQSGRSTAMTRSLISLWVMAGVPEDVIAGIREHRKKKTVEQDPFKSLQQKAAQIIARNPYDEYFNLLTYETVLNREIAKQHAQDNMGDPLEYQLED</sequence>
<evidence type="ECO:0000256" key="1">
    <source>
        <dbReference type="SAM" id="MobiDB-lite"/>
    </source>
</evidence>
<reference evidence="2" key="1">
    <citation type="submission" date="2024-02" db="EMBL/GenBank/DDBJ databases">
        <authorList>
            <consortium name="ELIXIR-Norway"/>
            <consortium name="Elixir Norway"/>
        </authorList>
    </citation>
    <scope>NUCLEOTIDE SEQUENCE</scope>
</reference>
<evidence type="ECO:0000313" key="3">
    <source>
        <dbReference type="Proteomes" id="UP001497512"/>
    </source>
</evidence>
<dbReference type="PANTHER" id="PTHR21446:SF12">
    <property type="entry name" value="POTASSIUM CHANNEL TETRAMERIZATION DOMAIN CONTAINING 1"/>
    <property type="match status" value="1"/>
</dbReference>
<keyword evidence="3" id="KW-1185">Reference proteome</keyword>
<organism evidence="2 3">
    <name type="scientific">Sphagnum troendelagicum</name>
    <dbReference type="NCBI Taxonomy" id="128251"/>
    <lineage>
        <taxon>Eukaryota</taxon>
        <taxon>Viridiplantae</taxon>
        <taxon>Streptophyta</taxon>
        <taxon>Embryophyta</taxon>
        <taxon>Bryophyta</taxon>
        <taxon>Sphagnophytina</taxon>
        <taxon>Sphagnopsida</taxon>
        <taxon>Sphagnales</taxon>
        <taxon>Sphagnaceae</taxon>
        <taxon>Sphagnum</taxon>
    </lineage>
</organism>
<name>A0ABP0URQ6_9BRYO</name>
<evidence type="ECO:0000313" key="2">
    <source>
        <dbReference type="EMBL" id="CAK9228554.1"/>
    </source>
</evidence>